<evidence type="ECO:0000313" key="3">
    <source>
        <dbReference type="Proteomes" id="UP000268094"/>
    </source>
</evidence>
<proteinExistence type="predicted"/>
<evidence type="ECO:0000256" key="1">
    <source>
        <dbReference type="SAM" id="SignalP"/>
    </source>
</evidence>
<comment type="caution">
    <text evidence="2">The sequence shown here is derived from an EMBL/GenBank/DDBJ whole genome shotgun (WGS) entry which is preliminary data.</text>
</comment>
<sequence length="203" mass="21913">MARQGTGGRWRLRSALMASVGLLASQARADEARATCTATLSGRRVVVRPEARAFVSPELDRLVRLGMAGKLEVQLTLLRKRALWFDARMDSTQVTQVLAFTRTGYLLDGRPLSEGVATLELERVAWMLDAPPEPGERFIVQVEVRLRVVTAASLGRVAAWLTQGASAGTEPEGRSALTGTLLRSVAEDLARGASASCEVLRSP</sequence>
<feature type="chain" id="PRO_5017199497" description="DUF4390 domain-containing protein" evidence="1">
    <location>
        <begin position="30"/>
        <end position="203"/>
    </location>
</feature>
<dbReference type="AlphaFoldDB" id="A0A3A8HRS6"/>
<dbReference type="OrthoDB" id="5508246at2"/>
<keyword evidence="1" id="KW-0732">Signal</keyword>
<dbReference type="EMBL" id="RAVZ01000388">
    <property type="protein sequence ID" value="RKG73962.1"/>
    <property type="molecule type" value="Genomic_DNA"/>
</dbReference>
<gene>
    <name evidence="2" type="ORF">D7V88_35585</name>
</gene>
<evidence type="ECO:0000313" key="2">
    <source>
        <dbReference type="EMBL" id="RKG73962.1"/>
    </source>
</evidence>
<name>A0A3A8HRS6_9BACT</name>
<accession>A0A3A8HRS6</accession>
<organism evidence="2 3">
    <name type="scientific">Corallococcus terminator</name>
    <dbReference type="NCBI Taxonomy" id="2316733"/>
    <lineage>
        <taxon>Bacteria</taxon>
        <taxon>Pseudomonadati</taxon>
        <taxon>Myxococcota</taxon>
        <taxon>Myxococcia</taxon>
        <taxon>Myxococcales</taxon>
        <taxon>Cystobacterineae</taxon>
        <taxon>Myxococcaceae</taxon>
        <taxon>Corallococcus</taxon>
    </lineage>
</organism>
<keyword evidence="3" id="KW-1185">Reference proteome</keyword>
<protein>
    <recommendedName>
        <fullName evidence="4">DUF4390 domain-containing protein</fullName>
    </recommendedName>
</protein>
<reference evidence="3" key="1">
    <citation type="submission" date="2018-09" db="EMBL/GenBank/DDBJ databases">
        <authorList>
            <person name="Livingstone P.G."/>
            <person name="Whitworth D.E."/>
        </authorList>
    </citation>
    <scope>NUCLEOTIDE SEQUENCE [LARGE SCALE GENOMIC DNA]</scope>
    <source>
        <strain evidence="3">CA054A</strain>
    </source>
</reference>
<evidence type="ECO:0008006" key="4">
    <source>
        <dbReference type="Google" id="ProtNLM"/>
    </source>
</evidence>
<dbReference type="Proteomes" id="UP000268094">
    <property type="component" value="Unassembled WGS sequence"/>
</dbReference>
<feature type="signal peptide" evidence="1">
    <location>
        <begin position="1"/>
        <end position="29"/>
    </location>
</feature>
<dbReference type="RefSeq" id="WP_120545041.1">
    <property type="nucleotide sequence ID" value="NZ_RAVZ01000388.1"/>
</dbReference>